<reference evidence="3 4" key="1">
    <citation type="submission" date="2023-07" db="EMBL/GenBank/DDBJ databases">
        <title>Sequencing the genomes of 1000 actinobacteria strains.</title>
        <authorList>
            <person name="Klenk H.-P."/>
        </authorList>
    </citation>
    <scope>NUCLEOTIDE SEQUENCE [LARGE SCALE GENOMIC DNA]</scope>
    <source>
        <strain evidence="3 4">DSM 44508</strain>
    </source>
</reference>
<dbReference type="Proteomes" id="UP001183619">
    <property type="component" value="Unassembled WGS sequence"/>
</dbReference>
<evidence type="ECO:0000256" key="1">
    <source>
        <dbReference type="SAM" id="MobiDB-lite"/>
    </source>
</evidence>
<evidence type="ECO:0000256" key="2">
    <source>
        <dbReference type="SAM" id="SignalP"/>
    </source>
</evidence>
<dbReference type="GO" id="GO:0016787">
    <property type="term" value="F:hydrolase activity"/>
    <property type="evidence" value="ECO:0007669"/>
    <property type="project" value="UniProtKB-KW"/>
</dbReference>
<name>A0ABU2B9S8_9CORY</name>
<proteinExistence type="predicted"/>
<protein>
    <submittedName>
        <fullName evidence="3">S-formylglutathione hydrolase FrmB</fullName>
    </submittedName>
</protein>
<dbReference type="SUPFAM" id="SSF53474">
    <property type="entry name" value="alpha/beta-Hydrolases"/>
    <property type="match status" value="1"/>
</dbReference>
<dbReference type="PANTHER" id="PTHR48098:SF1">
    <property type="entry name" value="DIACYLGLYCEROL ACYLTRANSFERASE_MYCOLYLTRANSFERASE AG85A"/>
    <property type="match status" value="1"/>
</dbReference>
<keyword evidence="2" id="KW-0732">Signal</keyword>
<dbReference type="InterPro" id="IPR050583">
    <property type="entry name" value="Mycobacterial_A85_antigen"/>
</dbReference>
<feature type="signal peptide" evidence="2">
    <location>
        <begin position="1"/>
        <end position="22"/>
    </location>
</feature>
<feature type="chain" id="PRO_5046667446" evidence="2">
    <location>
        <begin position="23"/>
        <end position="391"/>
    </location>
</feature>
<organism evidence="3 4">
    <name type="scientific">Corynebacterium felinum</name>
    <dbReference type="NCBI Taxonomy" id="131318"/>
    <lineage>
        <taxon>Bacteria</taxon>
        <taxon>Bacillati</taxon>
        <taxon>Actinomycetota</taxon>
        <taxon>Actinomycetes</taxon>
        <taxon>Mycobacteriales</taxon>
        <taxon>Corynebacteriaceae</taxon>
        <taxon>Corynebacterium</taxon>
    </lineage>
</organism>
<evidence type="ECO:0000313" key="4">
    <source>
        <dbReference type="Proteomes" id="UP001183619"/>
    </source>
</evidence>
<dbReference type="InterPro" id="IPR000801">
    <property type="entry name" value="Esterase-like"/>
</dbReference>
<comment type="caution">
    <text evidence="3">The sequence shown here is derived from an EMBL/GenBank/DDBJ whole genome shotgun (WGS) entry which is preliminary data.</text>
</comment>
<keyword evidence="3" id="KW-0378">Hydrolase</keyword>
<dbReference type="Gene3D" id="3.40.50.1820">
    <property type="entry name" value="alpha/beta hydrolase"/>
    <property type="match status" value="1"/>
</dbReference>
<dbReference type="RefSeq" id="WP_277105495.1">
    <property type="nucleotide sequence ID" value="NZ_BAAAJS010000078.1"/>
</dbReference>
<sequence>MRRIASTLVLISCLAGAPVASASPMLITKSDRPEKGEFNDDKWRARIDSLNRIHNDERIAEYSIKSPSMLGREIPVVVLKAKDPNRPVIYLLNGAGGGEQSVSWVTHTEALDFYWKKNVNVVIPMRGAFTYYVDWVRDAQGTEYAKGPQKWETFLTKELPSEIEPEIQADPNNRGIVGMSMSATSSLLLAERNEDFYNVVGSYSGCAATSKAFPSLFANFTMERDGETPESIWGPLGSDTNIEHDALIQAEGLRGKTIYVSNGSGLISDREFYDNIKIKGEKWIETLASSSEVTVVGGIIEAATNACTHDLKAKLNQLDIPATFKFRNTGVHTWYYWEKDMKDSWPVYAKGFGIDAEDDEPTTAGAKVPLKVKDNLPFEDPSQAEENSQKD</sequence>
<evidence type="ECO:0000313" key="3">
    <source>
        <dbReference type="EMBL" id="MDR7355350.1"/>
    </source>
</evidence>
<keyword evidence="4" id="KW-1185">Reference proteome</keyword>
<dbReference type="Pfam" id="PF00756">
    <property type="entry name" value="Esterase"/>
    <property type="match status" value="1"/>
</dbReference>
<dbReference type="InterPro" id="IPR029058">
    <property type="entry name" value="AB_hydrolase_fold"/>
</dbReference>
<feature type="region of interest" description="Disordered" evidence="1">
    <location>
        <begin position="358"/>
        <end position="391"/>
    </location>
</feature>
<dbReference type="EMBL" id="JAVDYF010000001">
    <property type="protein sequence ID" value="MDR7355350.1"/>
    <property type="molecule type" value="Genomic_DNA"/>
</dbReference>
<accession>A0ABU2B9S8</accession>
<dbReference type="PANTHER" id="PTHR48098">
    <property type="entry name" value="ENTEROCHELIN ESTERASE-RELATED"/>
    <property type="match status" value="1"/>
</dbReference>
<gene>
    <name evidence="3" type="ORF">J2S37_001888</name>
</gene>